<dbReference type="Gene3D" id="1.20.1600.10">
    <property type="entry name" value="Outer membrane efflux proteins (OEP)"/>
    <property type="match status" value="1"/>
</dbReference>
<comment type="subcellular location">
    <subcellularLocation>
        <location evidence="1">Cell outer membrane</location>
    </subcellularLocation>
</comment>
<dbReference type="GO" id="GO:0015562">
    <property type="term" value="F:efflux transmembrane transporter activity"/>
    <property type="evidence" value="ECO:0007669"/>
    <property type="project" value="InterPro"/>
</dbReference>
<keyword evidence="2" id="KW-1134">Transmembrane beta strand</keyword>
<dbReference type="GO" id="GO:0015288">
    <property type="term" value="F:porin activity"/>
    <property type="evidence" value="ECO:0007669"/>
    <property type="project" value="TreeGrafter"/>
</dbReference>
<evidence type="ECO:0000256" key="5">
    <source>
        <dbReference type="ARBA" id="ARBA00023237"/>
    </source>
</evidence>
<sequence>MTKAVQGRQRQTRASITALIIGLGLSGCSEMSAGGLSGAAMSLLSNDEAATSAEAEPISASSDAVLDSEMEDGTTSPLIEGLLNRRSVLGPGPLRDVAISVMAANTRAAEADLRAATLRAEAKSLNWLPSLGPSVSLTSLGSVVASLVINQALIDNGVRRAERDFAKHDVEVAAVALAEDSNERVLQALELYLRAEAAQARADVNAEAMERMSHFAYIMRERVNAGISDRADLQVVTQKQNQMASDMAADFETAQSARNELQAMAATPLSEVRGLSEIDTPSLTAEPLTVMKAMAESDRAVAEARAARAGFLPGLSIGGSVGTSGDNLGLNVGAPNGLSFGMGASMRAIEAEEQAAAARVGAEREAAERDLASLEGRLVSLRRQEAEARRLAEQAAANYDLFAEQQRAGQRGVTEVVGVFETKVRAERTAVEMRFNIAMAELRIAARLGTLVDGERM</sequence>
<keyword evidence="3" id="KW-0812">Transmembrane</keyword>
<evidence type="ECO:0000256" key="6">
    <source>
        <dbReference type="SAM" id="Coils"/>
    </source>
</evidence>
<dbReference type="EMBL" id="FXZK01000010">
    <property type="protein sequence ID" value="SMY09553.1"/>
    <property type="molecule type" value="Genomic_DNA"/>
</dbReference>
<protein>
    <submittedName>
        <fullName evidence="7">Outer membrane efflux protein</fullName>
    </submittedName>
</protein>
<keyword evidence="5" id="KW-0998">Cell outer membrane</keyword>
<dbReference type="AlphaFoldDB" id="A0A238LJ32"/>
<dbReference type="GO" id="GO:1990281">
    <property type="term" value="C:efflux pump complex"/>
    <property type="evidence" value="ECO:0007669"/>
    <property type="project" value="TreeGrafter"/>
</dbReference>
<feature type="coiled-coil region" evidence="6">
    <location>
        <begin position="357"/>
        <end position="398"/>
    </location>
</feature>
<dbReference type="Proteomes" id="UP000201613">
    <property type="component" value="Unassembled WGS sequence"/>
</dbReference>
<evidence type="ECO:0000256" key="4">
    <source>
        <dbReference type="ARBA" id="ARBA00023136"/>
    </source>
</evidence>
<evidence type="ECO:0000256" key="1">
    <source>
        <dbReference type="ARBA" id="ARBA00004442"/>
    </source>
</evidence>
<gene>
    <name evidence="7" type="ORF">LOM8899_03720</name>
</gene>
<accession>A0A238LJ32</accession>
<name>A0A238LJ32_9RHOB</name>
<evidence type="ECO:0000313" key="8">
    <source>
        <dbReference type="Proteomes" id="UP000201613"/>
    </source>
</evidence>
<reference evidence="7 8" key="1">
    <citation type="submission" date="2017-05" db="EMBL/GenBank/DDBJ databases">
        <authorList>
            <person name="Song R."/>
            <person name="Chenine A.L."/>
            <person name="Ruprecht R.M."/>
        </authorList>
    </citation>
    <scope>NUCLEOTIDE SEQUENCE [LARGE SCALE GENOMIC DNA]</scope>
    <source>
        <strain evidence="7 8">CECT 8899</strain>
    </source>
</reference>
<evidence type="ECO:0000313" key="7">
    <source>
        <dbReference type="EMBL" id="SMY09553.1"/>
    </source>
</evidence>
<dbReference type="InterPro" id="IPR051906">
    <property type="entry name" value="TolC-like"/>
</dbReference>
<proteinExistence type="predicted"/>
<evidence type="ECO:0000256" key="3">
    <source>
        <dbReference type="ARBA" id="ARBA00022692"/>
    </source>
</evidence>
<dbReference type="GO" id="GO:0009279">
    <property type="term" value="C:cell outer membrane"/>
    <property type="evidence" value="ECO:0007669"/>
    <property type="project" value="UniProtKB-SubCell"/>
</dbReference>
<keyword evidence="4" id="KW-0472">Membrane</keyword>
<organism evidence="7 8">
    <name type="scientific">Flavimaricola marinus</name>
    <dbReference type="NCBI Taxonomy" id="1819565"/>
    <lineage>
        <taxon>Bacteria</taxon>
        <taxon>Pseudomonadati</taxon>
        <taxon>Pseudomonadota</taxon>
        <taxon>Alphaproteobacteria</taxon>
        <taxon>Rhodobacterales</taxon>
        <taxon>Paracoccaceae</taxon>
        <taxon>Flavimaricola</taxon>
    </lineage>
</organism>
<dbReference type="PANTHER" id="PTHR30026">
    <property type="entry name" value="OUTER MEMBRANE PROTEIN TOLC"/>
    <property type="match status" value="1"/>
</dbReference>
<evidence type="ECO:0000256" key="2">
    <source>
        <dbReference type="ARBA" id="ARBA00022452"/>
    </source>
</evidence>
<keyword evidence="6" id="KW-0175">Coiled coil</keyword>
<dbReference type="PROSITE" id="PS51257">
    <property type="entry name" value="PROKAR_LIPOPROTEIN"/>
    <property type="match status" value="1"/>
</dbReference>
<dbReference type="SUPFAM" id="SSF56954">
    <property type="entry name" value="Outer membrane efflux proteins (OEP)"/>
    <property type="match status" value="1"/>
</dbReference>
<keyword evidence="8" id="KW-1185">Reference proteome</keyword>
<dbReference type="PANTHER" id="PTHR30026:SF20">
    <property type="entry name" value="OUTER MEMBRANE PROTEIN TOLC"/>
    <property type="match status" value="1"/>
</dbReference>